<dbReference type="PANTHER" id="PTHR46671">
    <property type="entry name" value="PROTEIN CBG11221"/>
    <property type="match status" value="1"/>
</dbReference>
<keyword evidence="7" id="KW-1133">Transmembrane helix</keyword>
<organism evidence="8 9">
    <name type="scientific">Meloidogyne floridensis</name>
    <dbReference type="NCBI Taxonomy" id="298350"/>
    <lineage>
        <taxon>Eukaryota</taxon>
        <taxon>Metazoa</taxon>
        <taxon>Ecdysozoa</taxon>
        <taxon>Nematoda</taxon>
        <taxon>Chromadorea</taxon>
        <taxon>Rhabditida</taxon>
        <taxon>Tylenchina</taxon>
        <taxon>Tylenchomorpha</taxon>
        <taxon>Tylenchoidea</taxon>
        <taxon>Meloidogynidae</taxon>
        <taxon>Meloidogyninae</taxon>
        <taxon>Meloidogyne</taxon>
    </lineage>
</organism>
<evidence type="ECO:0000256" key="4">
    <source>
        <dbReference type="ARBA" id="ARBA00023136"/>
    </source>
</evidence>
<evidence type="ECO:0000256" key="1">
    <source>
        <dbReference type="ARBA" id="ARBA00004606"/>
    </source>
</evidence>
<sequence length="544" mass="63528">MRRIRINNLFIVTAALFITIMLYLVTPPKVLFERSSLPISPLEELLPLMPTSIPEKVIVKVKNEGKDNKKNEGKEDKKAEGKEDKKDKGKDKKDGGKDNKKDVQLKKVVDPAKIKEEKKHHHPPPIQEVGETTEVFPPAALKDGIKEIAKSDKEFKPDLDEINEKIWNSIKNEIRHKKERIDCKRIIKGDEDYIKLEAKSKLTYTDPRNLFMDCRSIKQRNYFLEKPLSTEEGKYPLAYARIVYKDYRVLEAELATNYRPQNWYCFAIDSKARELFGHYMANAFMSCLEELSKKKYKWEYVFTLQNDDIQIKTNEEIIQILKWLGGANDVEYEFRNPNKQNMIKSLHDKFNWTFKDLNLFRDEKLNNQVDTKGKALSLKLSKGYVQTSLARPFVDFIVQKINLDKMIRQLNSWNYGADELFFQTLTASDDLKAPNAFTHKCLDKKVDVPYITRFSAWIYSSTPKCFSGKYNHGICVIGIEDLAKNLRDKNNFLFANKIQADLDFGAILCWHEEMRSRTLARFHKEMEKTGKVDIDKFNCDINKN</sequence>
<dbReference type="InterPro" id="IPR003406">
    <property type="entry name" value="Glyco_trans_14"/>
</dbReference>
<dbReference type="Pfam" id="PF02485">
    <property type="entry name" value="Branch"/>
    <property type="match status" value="1"/>
</dbReference>
<feature type="compositionally biased region" description="Basic and acidic residues" evidence="6">
    <location>
        <begin position="64"/>
        <end position="117"/>
    </location>
</feature>
<keyword evidence="2" id="KW-0328">Glycosyltransferase</keyword>
<evidence type="ECO:0000256" key="6">
    <source>
        <dbReference type="SAM" id="MobiDB-lite"/>
    </source>
</evidence>
<reference evidence="9" key="1">
    <citation type="submission" date="2022-11" db="UniProtKB">
        <authorList>
            <consortium name="WormBaseParasite"/>
        </authorList>
    </citation>
    <scope>IDENTIFICATION</scope>
</reference>
<proteinExistence type="predicted"/>
<keyword evidence="8" id="KW-1185">Reference proteome</keyword>
<feature type="region of interest" description="Disordered" evidence="6">
    <location>
        <begin position="64"/>
        <end position="134"/>
    </location>
</feature>
<keyword evidence="4 7" id="KW-0472">Membrane</keyword>
<dbReference type="GO" id="GO:0016020">
    <property type="term" value="C:membrane"/>
    <property type="evidence" value="ECO:0007669"/>
    <property type="project" value="UniProtKB-SubCell"/>
</dbReference>
<keyword evidence="5" id="KW-0325">Glycoprotein</keyword>
<evidence type="ECO:0000256" key="5">
    <source>
        <dbReference type="ARBA" id="ARBA00023180"/>
    </source>
</evidence>
<dbReference type="AlphaFoldDB" id="A0A915NIL4"/>
<dbReference type="PANTHER" id="PTHR46671:SF7">
    <property type="entry name" value="CORE-2_I-BRANCHING ENZYME"/>
    <property type="match status" value="1"/>
</dbReference>
<name>A0A915NIL4_9BILA</name>
<dbReference type="WBParaSite" id="scf7180000417557.g1413">
    <property type="protein sequence ID" value="scf7180000417557.g1413"/>
    <property type="gene ID" value="scf7180000417557.g1413"/>
</dbReference>
<keyword evidence="3" id="KW-0808">Transferase</keyword>
<evidence type="ECO:0000256" key="3">
    <source>
        <dbReference type="ARBA" id="ARBA00022679"/>
    </source>
</evidence>
<comment type="subcellular location">
    <subcellularLocation>
        <location evidence="1">Membrane</location>
        <topology evidence="1">Single-pass type II membrane protein</topology>
    </subcellularLocation>
</comment>
<evidence type="ECO:0000313" key="9">
    <source>
        <dbReference type="WBParaSite" id="scf7180000417557.g1413"/>
    </source>
</evidence>
<evidence type="ECO:0000256" key="2">
    <source>
        <dbReference type="ARBA" id="ARBA00022676"/>
    </source>
</evidence>
<keyword evidence="7" id="KW-0812">Transmembrane</keyword>
<dbReference type="Proteomes" id="UP000887560">
    <property type="component" value="Unplaced"/>
</dbReference>
<accession>A0A915NIL4</accession>
<evidence type="ECO:0000313" key="8">
    <source>
        <dbReference type="Proteomes" id="UP000887560"/>
    </source>
</evidence>
<dbReference type="GO" id="GO:0016757">
    <property type="term" value="F:glycosyltransferase activity"/>
    <property type="evidence" value="ECO:0007669"/>
    <property type="project" value="UniProtKB-KW"/>
</dbReference>
<feature type="transmembrane region" description="Helical" evidence="7">
    <location>
        <begin position="7"/>
        <end position="25"/>
    </location>
</feature>
<protein>
    <submittedName>
        <fullName evidence="9">Uncharacterized protein</fullName>
    </submittedName>
</protein>
<evidence type="ECO:0000256" key="7">
    <source>
        <dbReference type="SAM" id="Phobius"/>
    </source>
</evidence>